<keyword evidence="1" id="KW-0812">Transmembrane</keyword>
<evidence type="ECO:0000256" key="1">
    <source>
        <dbReference type="SAM" id="Phobius"/>
    </source>
</evidence>
<accession>A0ABV9LPJ0</accession>
<protein>
    <submittedName>
        <fullName evidence="2">Uncharacterized protein</fullName>
    </submittedName>
</protein>
<sequence length="215" mass="21513">MTTPTALWRRWLLAVTAGEALGFLVPVTAVLLGAGDLPGPAALVVLLAAGAAEGALLGAAQAAVLAGVLPGLSRRDWTLRTAAAAVVAWSLGMAPSTWAAAVPGGPLAVRVPLALLAAALLLTVVGAAQWTVLRRHVPRAGRWIACTALAWLAGLLVFTAVTTPLWRPGQAPVPVAAIGVLGGLAMALTRAAVTGRGVVVLLAGRLRRAPAVGAV</sequence>
<feature type="transmembrane region" description="Helical" evidence="1">
    <location>
        <begin position="173"/>
        <end position="193"/>
    </location>
</feature>
<evidence type="ECO:0000313" key="2">
    <source>
        <dbReference type="EMBL" id="MFC4695701.1"/>
    </source>
</evidence>
<gene>
    <name evidence="2" type="ORF">ACFO3M_20025</name>
</gene>
<comment type="caution">
    <text evidence="2">The sequence shown here is derived from an EMBL/GenBank/DDBJ whole genome shotgun (WGS) entry which is preliminary data.</text>
</comment>
<feature type="transmembrane region" description="Helical" evidence="1">
    <location>
        <begin position="41"/>
        <end position="69"/>
    </location>
</feature>
<keyword evidence="1" id="KW-0472">Membrane</keyword>
<feature type="transmembrane region" description="Helical" evidence="1">
    <location>
        <begin position="140"/>
        <end position="161"/>
    </location>
</feature>
<feature type="transmembrane region" description="Helical" evidence="1">
    <location>
        <begin position="113"/>
        <end position="133"/>
    </location>
</feature>
<evidence type="ECO:0000313" key="3">
    <source>
        <dbReference type="Proteomes" id="UP001596025"/>
    </source>
</evidence>
<feature type="transmembrane region" description="Helical" evidence="1">
    <location>
        <begin position="12"/>
        <end position="35"/>
    </location>
</feature>
<feature type="transmembrane region" description="Helical" evidence="1">
    <location>
        <begin position="81"/>
        <end position="101"/>
    </location>
</feature>
<dbReference type="RefSeq" id="WP_387993074.1">
    <property type="nucleotide sequence ID" value="NZ_JBHSGR010000027.1"/>
</dbReference>
<proteinExistence type="predicted"/>
<dbReference type="Proteomes" id="UP001596025">
    <property type="component" value="Unassembled WGS sequence"/>
</dbReference>
<keyword evidence="1" id="KW-1133">Transmembrane helix</keyword>
<name>A0ABV9LPJ0_9ACTN</name>
<keyword evidence="3" id="KW-1185">Reference proteome</keyword>
<organism evidence="2 3">
    <name type="scientific">Geodermatophilus arenarius</name>
    <dbReference type="NCBI Taxonomy" id="1137990"/>
    <lineage>
        <taxon>Bacteria</taxon>
        <taxon>Bacillati</taxon>
        <taxon>Actinomycetota</taxon>
        <taxon>Actinomycetes</taxon>
        <taxon>Geodermatophilales</taxon>
        <taxon>Geodermatophilaceae</taxon>
        <taxon>Geodermatophilus</taxon>
    </lineage>
</organism>
<dbReference type="EMBL" id="JBHSGR010000027">
    <property type="protein sequence ID" value="MFC4695701.1"/>
    <property type="molecule type" value="Genomic_DNA"/>
</dbReference>
<reference evidence="3" key="1">
    <citation type="journal article" date="2019" name="Int. J. Syst. Evol. Microbiol.">
        <title>The Global Catalogue of Microorganisms (GCM) 10K type strain sequencing project: providing services to taxonomists for standard genome sequencing and annotation.</title>
        <authorList>
            <consortium name="The Broad Institute Genomics Platform"/>
            <consortium name="The Broad Institute Genome Sequencing Center for Infectious Disease"/>
            <person name="Wu L."/>
            <person name="Ma J."/>
        </authorList>
    </citation>
    <scope>NUCLEOTIDE SEQUENCE [LARGE SCALE GENOMIC DNA]</scope>
    <source>
        <strain evidence="3">CCUG 62763</strain>
    </source>
</reference>